<feature type="non-terminal residue" evidence="1">
    <location>
        <position position="121"/>
    </location>
</feature>
<dbReference type="RefSeq" id="XP_005643538.1">
    <property type="nucleotide sequence ID" value="XM_005643481.1"/>
</dbReference>
<dbReference type="GeneID" id="17036944"/>
<dbReference type="EMBL" id="AGSI01000021">
    <property type="protein sequence ID" value="EIE18994.1"/>
    <property type="molecule type" value="Genomic_DNA"/>
</dbReference>
<proteinExistence type="predicted"/>
<keyword evidence="2" id="KW-1185">Reference proteome</keyword>
<dbReference type="AlphaFoldDB" id="I0YKS5"/>
<accession>I0YKS5</accession>
<evidence type="ECO:0000313" key="1">
    <source>
        <dbReference type="EMBL" id="EIE18994.1"/>
    </source>
</evidence>
<gene>
    <name evidence="1" type="ORF">COCSUDRAFT_34444</name>
</gene>
<sequence length="121" mass="13370">MHPSTQTSINCQKGLQGCLWMYVGPNQRQVKGRTWTRITGQTDCACCGWVQPFAVIVKTAQILAITALLGETSKGGTQCPTMLAATCIAKLLHSTAEWFAKAHLDWQVFKELQSGENCRRL</sequence>
<protein>
    <submittedName>
        <fullName evidence="1">Uncharacterized protein</fullName>
    </submittedName>
</protein>
<organism evidence="1 2">
    <name type="scientific">Coccomyxa subellipsoidea (strain C-169)</name>
    <name type="common">Green microalga</name>
    <dbReference type="NCBI Taxonomy" id="574566"/>
    <lineage>
        <taxon>Eukaryota</taxon>
        <taxon>Viridiplantae</taxon>
        <taxon>Chlorophyta</taxon>
        <taxon>core chlorophytes</taxon>
        <taxon>Trebouxiophyceae</taxon>
        <taxon>Trebouxiophyceae incertae sedis</taxon>
        <taxon>Coccomyxaceae</taxon>
        <taxon>Coccomyxa</taxon>
        <taxon>Coccomyxa subellipsoidea</taxon>
    </lineage>
</organism>
<evidence type="ECO:0000313" key="2">
    <source>
        <dbReference type="Proteomes" id="UP000007264"/>
    </source>
</evidence>
<comment type="caution">
    <text evidence="1">The sequence shown here is derived from an EMBL/GenBank/DDBJ whole genome shotgun (WGS) entry which is preliminary data.</text>
</comment>
<dbReference type="KEGG" id="csl:COCSUDRAFT_34444"/>
<reference evidence="1 2" key="1">
    <citation type="journal article" date="2012" name="Genome Biol.">
        <title>The genome of the polar eukaryotic microalga coccomyxa subellipsoidea reveals traits of cold adaptation.</title>
        <authorList>
            <person name="Blanc G."/>
            <person name="Agarkova I."/>
            <person name="Grimwood J."/>
            <person name="Kuo A."/>
            <person name="Brueggeman A."/>
            <person name="Dunigan D."/>
            <person name="Gurnon J."/>
            <person name="Ladunga I."/>
            <person name="Lindquist E."/>
            <person name="Lucas S."/>
            <person name="Pangilinan J."/>
            <person name="Proschold T."/>
            <person name="Salamov A."/>
            <person name="Schmutz J."/>
            <person name="Weeks D."/>
            <person name="Yamada T."/>
            <person name="Claverie J.M."/>
            <person name="Grigoriev I."/>
            <person name="Van Etten J."/>
            <person name="Lomsadze A."/>
            <person name="Borodovsky M."/>
        </authorList>
    </citation>
    <scope>NUCLEOTIDE SEQUENCE [LARGE SCALE GENOMIC DNA]</scope>
    <source>
        <strain evidence="1 2">C-169</strain>
    </source>
</reference>
<name>I0YKS5_COCSC</name>
<dbReference type="Proteomes" id="UP000007264">
    <property type="component" value="Unassembled WGS sequence"/>
</dbReference>